<dbReference type="SUPFAM" id="SSF161111">
    <property type="entry name" value="Cation efflux protein transmembrane domain-like"/>
    <property type="match status" value="1"/>
</dbReference>
<dbReference type="Pfam" id="PF16916">
    <property type="entry name" value="ZT_dimer"/>
    <property type="match status" value="1"/>
</dbReference>
<keyword evidence="5 6" id="KW-0472">Membrane</keyword>
<proteinExistence type="predicted"/>
<dbReference type="InterPro" id="IPR027469">
    <property type="entry name" value="Cation_efflux_TMD_sf"/>
</dbReference>
<dbReference type="InterPro" id="IPR050291">
    <property type="entry name" value="CDF_Transporter"/>
</dbReference>
<evidence type="ECO:0000256" key="1">
    <source>
        <dbReference type="ARBA" id="ARBA00004141"/>
    </source>
</evidence>
<dbReference type="PANTHER" id="PTHR43840:SF15">
    <property type="entry name" value="MITOCHONDRIAL METAL TRANSPORTER 1-RELATED"/>
    <property type="match status" value="1"/>
</dbReference>
<dbReference type="GO" id="GO:0008324">
    <property type="term" value="F:monoatomic cation transmembrane transporter activity"/>
    <property type="evidence" value="ECO:0007669"/>
    <property type="project" value="TreeGrafter"/>
</dbReference>
<keyword evidence="4 6" id="KW-1133">Transmembrane helix</keyword>
<evidence type="ECO:0000256" key="2">
    <source>
        <dbReference type="ARBA" id="ARBA00022448"/>
    </source>
</evidence>
<dbReference type="PANTHER" id="PTHR43840">
    <property type="entry name" value="MITOCHONDRIAL METAL TRANSPORTER 1-RELATED"/>
    <property type="match status" value="1"/>
</dbReference>
<reference evidence="8" key="1">
    <citation type="submission" date="2016-10" db="EMBL/GenBank/DDBJ databases">
        <title>Sequence of Gallionella enrichment culture.</title>
        <authorList>
            <person name="Poehlein A."/>
            <person name="Muehling M."/>
            <person name="Daniel R."/>
        </authorList>
    </citation>
    <scope>NUCLEOTIDE SEQUENCE</scope>
</reference>
<dbReference type="GO" id="GO:0016020">
    <property type="term" value="C:membrane"/>
    <property type="evidence" value="ECO:0007669"/>
    <property type="project" value="UniProtKB-SubCell"/>
</dbReference>
<dbReference type="AlphaFoldDB" id="A0A1J5RQ76"/>
<comment type="subcellular location">
    <subcellularLocation>
        <location evidence="1">Membrane</location>
        <topology evidence="1">Multi-pass membrane protein</topology>
    </subcellularLocation>
</comment>
<feature type="transmembrane region" description="Helical" evidence="6">
    <location>
        <begin position="41"/>
        <end position="63"/>
    </location>
</feature>
<dbReference type="InterPro" id="IPR027470">
    <property type="entry name" value="Cation_efflux_CTD"/>
</dbReference>
<accession>A0A1J5RQ76</accession>
<dbReference type="EMBL" id="MLJW01000190">
    <property type="protein sequence ID" value="OIQ94236.1"/>
    <property type="molecule type" value="Genomic_DNA"/>
</dbReference>
<evidence type="ECO:0000256" key="5">
    <source>
        <dbReference type="ARBA" id="ARBA00023136"/>
    </source>
</evidence>
<evidence type="ECO:0000256" key="3">
    <source>
        <dbReference type="ARBA" id="ARBA00022692"/>
    </source>
</evidence>
<feature type="domain" description="Cation efflux protein cytoplasmic" evidence="7">
    <location>
        <begin position="81"/>
        <end position="148"/>
    </location>
</feature>
<evidence type="ECO:0000313" key="8">
    <source>
        <dbReference type="EMBL" id="OIQ94236.1"/>
    </source>
</evidence>
<dbReference type="SUPFAM" id="SSF160240">
    <property type="entry name" value="Cation efflux protein cytoplasmic domain-like"/>
    <property type="match status" value="1"/>
</dbReference>
<comment type="caution">
    <text evidence="8">The sequence shown here is derived from an EMBL/GenBank/DDBJ whole genome shotgun (WGS) entry which is preliminary data.</text>
</comment>
<dbReference type="Gene3D" id="3.30.70.1350">
    <property type="entry name" value="Cation efflux protein, cytoplasmic domain"/>
    <property type="match status" value="1"/>
</dbReference>
<evidence type="ECO:0000259" key="7">
    <source>
        <dbReference type="Pfam" id="PF16916"/>
    </source>
</evidence>
<organism evidence="8">
    <name type="scientific">mine drainage metagenome</name>
    <dbReference type="NCBI Taxonomy" id="410659"/>
    <lineage>
        <taxon>unclassified sequences</taxon>
        <taxon>metagenomes</taxon>
        <taxon>ecological metagenomes</taxon>
    </lineage>
</organism>
<dbReference type="InterPro" id="IPR036837">
    <property type="entry name" value="Cation_efflux_CTD_sf"/>
</dbReference>
<name>A0A1J5RQ76_9ZZZZ</name>
<gene>
    <name evidence="8" type="ORF">GALL_237620</name>
</gene>
<keyword evidence="3 6" id="KW-0812">Transmembrane</keyword>
<protein>
    <submittedName>
        <fullName evidence="8">Putative cation efflux system proteinc</fullName>
    </submittedName>
</protein>
<keyword evidence="2" id="KW-0813">Transport</keyword>
<evidence type="ECO:0000256" key="4">
    <source>
        <dbReference type="ARBA" id="ARBA00022989"/>
    </source>
</evidence>
<evidence type="ECO:0000256" key="6">
    <source>
        <dbReference type="SAM" id="Phobius"/>
    </source>
</evidence>
<sequence>MLSKAPSVRRKRRWFTTISIIAWKRQSASLAAVLGAAGVWLGYPLADPIVGLLIVLAIFGIVWQSAKAVFTHLLDGLESGVVEEIRHAAWHVGAVKEVRNVRARWLGHRLTTEIGVAAANGTTVQEADAISAQVEAVLADHVPARASAHVRVRALESAAAVGAPAHVWHHRAPAPVASSMPG</sequence>
<dbReference type="Gene3D" id="1.20.1510.10">
    <property type="entry name" value="Cation efflux protein transmembrane domain"/>
    <property type="match status" value="1"/>
</dbReference>